<dbReference type="RefSeq" id="WP_224865498.1">
    <property type="nucleotide sequence ID" value="NZ_JAYJJT010000013.1"/>
</dbReference>
<dbReference type="Proteomes" id="UP001299046">
    <property type="component" value="Unassembled WGS sequence"/>
</dbReference>
<accession>A0ABU5YKK2</accession>
<organism evidence="2 3">
    <name type="scientific">[Mycobacterium] zoologicum</name>
    <dbReference type="NCBI Taxonomy" id="2872311"/>
    <lineage>
        <taxon>Bacteria</taxon>
        <taxon>Bacillati</taxon>
        <taxon>Actinomycetota</taxon>
        <taxon>Actinomycetes</taxon>
        <taxon>Mycobacteriales</taxon>
        <taxon>Mycobacteriaceae</taxon>
        <taxon>Mycolicibacter</taxon>
    </lineage>
</organism>
<keyword evidence="1" id="KW-1133">Transmembrane helix</keyword>
<feature type="transmembrane region" description="Helical" evidence="1">
    <location>
        <begin position="119"/>
        <end position="139"/>
    </location>
</feature>
<protein>
    <submittedName>
        <fullName evidence="2">Uncharacterized protein</fullName>
    </submittedName>
</protein>
<proteinExistence type="predicted"/>
<comment type="caution">
    <text evidence="2">The sequence shown here is derived from an EMBL/GenBank/DDBJ whole genome shotgun (WGS) entry which is preliminary data.</text>
</comment>
<keyword evidence="3" id="KW-1185">Reference proteome</keyword>
<evidence type="ECO:0000313" key="2">
    <source>
        <dbReference type="EMBL" id="MEB3050583.1"/>
    </source>
</evidence>
<reference evidence="2 3" key="1">
    <citation type="submission" date="2023-12" db="EMBL/GenBank/DDBJ databases">
        <title>Description of new species of Mycobacterium terrae complex isolated from sewage at the Sao Paulo Zoological Park Foundation in Brazil.</title>
        <authorList>
            <person name="Romagnoli C.L."/>
            <person name="Conceicao E.C."/>
            <person name="Machado E."/>
            <person name="Barreto L.B.P.F."/>
            <person name="Sharma A."/>
            <person name="Silva N.M."/>
            <person name="Marques L.E."/>
            <person name="Juliana M.A."/>
            <person name="Lourenco M.C.S."/>
            <person name="Digiampietri L.A."/>
            <person name="Suffys P.N."/>
            <person name="Viana-Niero C."/>
        </authorList>
    </citation>
    <scope>NUCLEOTIDE SEQUENCE [LARGE SCALE GENOMIC DNA]</scope>
    <source>
        <strain evidence="2 3">MYC123</strain>
    </source>
</reference>
<keyword evidence="1" id="KW-0472">Membrane</keyword>
<name>A0ABU5YKK2_9MYCO</name>
<gene>
    <name evidence="2" type="ORF">KV112_12670</name>
</gene>
<keyword evidence="1" id="KW-0812">Transmembrane</keyword>
<sequence>MQLAIRPMVTFGVAVIGAVLIQVTPLAEPTVGYRGVELAAAVDSIDLVGSVDALVAGAWTAGVGVSTADLGSEQPNPADMVLPLYLDPEFWQAWWDELTTGNGVGAWFMLINAAAELPIIGPIFSVIGLASIFVPMWLATIPHIEFSGFDGNPAVAEGVGVLGDGAAPDLDLGAVMSILDSSATGDLGSAFDSAGVADIATVPDISPIPDLDGVLTSLMP</sequence>
<dbReference type="EMBL" id="JAYJJT010000013">
    <property type="protein sequence ID" value="MEB3050583.1"/>
    <property type="molecule type" value="Genomic_DNA"/>
</dbReference>
<evidence type="ECO:0000313" key="3">
    <source>
        <dbReference type="Proteomes" id="UP001299046"/>
    </source>
</evidence>
<evidence type="ECO:0000256" key="1">
    <source>
        <dbReference type="SAM" id="Phobius"/>
    </source>
</evidence>